<evidence type="ECO:0000313" key="2">
    <source>
        <dbReference type="EMBL" id="VEN53288.1"/>
    </source>
</evidence>
<accession>A0A653D169</accession>
<dbReference type="EMBL" id="CAACVG010009441">
    <property type="protein sequence ID" value="VEN53288.1"/>
    <property type="molecule type" value="Genomic_DNA"/>
</dbReference>
<protein>
    <submittedName>
        <fullName evidence="2">Uncharacterized protein</fullName>
    </submittedName>
</protein>
<feature type="compositionally biased region" description="Polar residues" evidence="1">
    <location>
        <begin position="1"/>
        <end position="35"/>
    </location>
</feature>
<name>A0A653D169_CALMS</name>
<proteinExistence type="predicted"/>
<evidence type="ECO:0000256" key="1">
    <source>
        <dbReference type="SAM" id="MobiDB-lite"/>
    </source>
</evidence>
<dbReference type="OrthoDB" id="6695919at2759"/>
<reference evidence="2 3" key="1">
    <citation type="submission" date="2019-01" db="EMBL/GenBank/DDBJ databases">
        <authorList>
            <person name="Sayadi A."/>
        </authorList>
    </citation>
    <scope>NUCLEOTIDE SEQUENCE [LARGE SCALE GENOMIC DNA]</scope>
</reference>
<feature type="region of interest" description="Disordered" evidence="1">
    <location>
        <begin position="66"/>
        <end position="86"/>
    </location>
</feature>
<sequence length="221" mass="24301">GTQHQQLYGSNDSLSNPAQSDQSLLNSDASCTSSPLHKPTRDYKKQKKHKKKYFGVKTLQSIFSKHDGYSDVSTTASETGEEPVVPLQSNRVVERSEVVAAPKSPKDAPYLEPSPQFEENIHSLLSDIFFKNFSSPATASAVEQNAGTTAAPMSKTVGNKKYFSLHGQNVRVSKSLRLCPNKDYGETENEQRKEKLLARYVYNANSLNVDGVGDPDFGTPV</sequence>
<feature type="region of interest" description="Disordered" evidence="1">
    <location>
        <begin position="1"/>
        <end position="51"/>
    </location>
</feature>
<dbReference type="AlphaFoldDB" id="A0A653D169"/>
<gene>
    <name evidence="2" type="ORF">CALMAC_LOCUS13135</name>
</gene>
<feature type="non-terminal residue" evidence="2">
    <location>
        <position position="1"/>
    </location>
</feature>
<keyword evidence="3" id="KW-1185">Reference proteome</keyword>
<dbReference type="Proteomes" id="UP000410492">
    <property type="component" value="Unassembled WGS sequence"/>
</dbReference>
<evidence type="ECO:0000313" key="3">
    <source>
        <dbReference type="Proteomes" id="UP000410492"/>
    </source>
</evidence>
<organism evidence="2 3">
    <name type="scientific">Callosobruchus maculatus</name>
    <name type="common">Southern cowpea weevil</name>
    <name type="synonym">Pulse bruchid</name>
    <dbReference type="NCBI Taxonomy" id="64391"/>
    <lineage>
        <taxon>Eukaryota</taxon>
        <taxon>Metazoa</taxon>
        <taxon>Ecdysozoa</taxon>
        <taxon>Arthropoda</taxon>
        <taxon>Hexapoda</taxon>
        <taxon>Insecta</taxon>
        <taxon>Pterygota</taxon>
        <taxon>Neoptera</taxon>
        <taxon>Endopterygota</taxon>
        <taxon>Coleoptera</taxon>
        <taxon>Polyphaga</taxon>
        <taxon>Cucujiformia</taxon>
        <taxon>Chrysomeloidea</taxon>
        <taxon>Chrysomelidae</taxon>
        <taxon>Bruchinae</taxon>
        <taxon>Bruchini</taxon>
        <taxon>Callosobruchus</taxon>
    </lineage>
</organism>